<dbReference type="Proteomes" id="UP000055316">
    <property type="component" value="Chromosome"/>
</dbReference>
<reference evidence="1 2" key="1">
    <citation type="submission" date="2015-05" db="EMBL/GenBank/DDBJ databases">
        <title>Whole genome sequence of Bacillus thuringiensis serovar tolworthi Pasteur Institute Standard strain.</title>
        <authorList>
            <person name="Kanda K."/>
            <person name="Nakashima K."/>
            <person name="Nagano Y."/>
        </authorList>
    </citation>
    <scope>NUCLEOTIDE SEQUENCE [LARGE SCALE GENOMIC DNA]</scope>
    <source>
        <strain evidence="1 2">Pasteur Institute Standard strain</strain>
    </source>
</reference>
<evidence type="ECO:0000313" key="2">
    <source>
        <dbReference type="Proteomes" id="UP000055316"/>
    </source>
</evidence>
<sequence>MLGKRKYMVSGHDAEGKYVEKEVWASSARNALNISQEWNDGNTYTVARKVGCGCGGN</sequence>
<dbReference type="RefSeq" id="WP_000900867.1">
    <property type="nucleotide sequence ID" value="NZ_AP014864.1"/>
</dbReference>
<dbReference type="AlphaFoldDB" id="A0A9W4A7Q1"/>
<organism evidence="1 2">
    <name type="scientific">Bacillus thuringiensis subsp. tolworthi</name>
    <dbReference type="NCBI Taxonomy" id="1442"/>
    <lineage>
        <taxon>Bacteria</taxon>
        <taxon>Bacillati</taxon>
        <taxon>Bacillota</taxon>
        <taxon>Bacilli</taxon>
        <taxon>Bacillales</taxon>
        <taxon>Bacillaceae</taxon>
        <taxon>Bacillus</taxon>
        <taxon>Bacillus cereus group</taxon>
    </lineage>
</organism>
<proteinExistence type="predicted"/>
<evidence type="ECO:0000313" key="1">
    <source>
        <dbReference type="EMBL" id="BAR85100.1"/>
    </source>
</evidence>
<gene>
    <name evidence="1" type="ORF">KNN_04256</name>
</gene>
<name>A0A9W4A7Q1_BACTO</name>
<dbReference type="EMBL" id="AP014864">
    <property type="protein sequence ID" value="BAR85100.1"/>
    <property type="molecule type" value="Genomic_DNA"/>
</dbReference>
<protein>
    <submittedName>
        <fullName evidence="1">Uncharacterized protein</fullName>
    </submittedName>
</protein>
<accession>A0A9W4A7Q1</accession>